<dbReference type="InterPro" id="IPR006626">
    <property type="entry name" value="PbH1"/>
</dbReference>
<dbReference type="InterPro" id="IPR011050">
    <property type="entry name" value="Pectin_lyase_fold/virulence"/>
</dbReference>
<keyword evidence="2" id="KW-0326">Glycosidase</keyword>
<dbReference type="EC" id="3.2.1.82" evidence="2"/>
<dbReference type="EMBL" id="OFSM01000035">
    <property type="protein sequence ID" value="SOY31966.1"/>
    <property type="molecule type" value="Genomic_DNA"/>
</dbReference>
<dbReference type="SMART" id="SM00710">
    <property type="entry name" value="PbH1"/>
    <property type="match status" value="3"/>
</dbReference>
<dbReference type="PANTHER" id="PTHR31339">
    <property type="entry name" value="PECTIN LYASE-RELATED"/>
    <property type="match status" value="1"/>
</dbReference>
<dbReference type="InterPro" id="IPR013320">
    <property type="entry name" value="ConA-like_dom_sf"/>
</dbReference>
<keyword evidence="2" id="KW-0378">Hydrolase</keyword>
<dbReference type="InterPro" id="IPR024535">
    <property type="entry name" value="RHGA/B-epi-like_pectate_lyase"/>
</dbReference>
<dbReference type="AlphaFoldDB" id="A0A2K4ZNG1"/>
<dbReference type="RefSeq" id="WP_172455264.1">
    <property type="nucleotide sequence ID" value="NZ_JANJZD010000037.1"/>
</dbReference>
<evidence type="ECO:0000259" key="1">
    <source>
        <dbReference type="Pfam" id="PF12708"/>
    </source>
</evidence>
<gene>
    <name evidence="2" type="primary">pehX</name>
    <name evidence="2" type="ORF">AMURIS_04718</name>
</gene>
<dbReference type="Proteomes" id="UP000236311">
    <property type="component" value="Unassembled WGS sequence"/>
</dbReference>
<dbReference type="Pfam" id="PF07081">
    <property type="entry name" value="DUF1349"/>
    <property type="match status" value="1"/>
</dbReference>
<dbReference type="InterPro" id="IPR012334">
    <property type="entry name" value="Pectin_lyas_fold"/>
</dbReference>
<sequence length="786" mass="86776">MERAFSVIQFGATGNGETPDTKAIQSAIDACHENGGGTVYFPPGNYVSAGLTLKSNVTLELEAGATLLKKTEPGENVFLQGERIENVTIKGRGAIDGRLIPGRGVFTLVIRNSGNIRMEQVKVLNSSDWALTFNGCSHVKLLGISIIDGRKDSIDLVCCQNVQIDGVYIKGSGDDCICIKNESEGHRYDTRPDCGFLSENIVVSNTVIEDTTHPAFKIGTGTAGIFRNIIVHDCIFRNFNSVCCIQLMRPTMKETPDRVIENVRMSNIFAEGCNCLVDITQVDVAGPIIRNISLENIRLESVKRVSRIMGYAGAPIENVSLKGISFAGQVLTSENPLLKMEYVNRAVVSEWSVEGEYSPVISLKNCKEVLTDKILSSQKAPLLKVEGSDSERIVLDTGCLATAPEAVIAAEDVPERAVLPEVAGPEYSFVEGELSVLAGSGFNGKLMVKNKGAEGWFRRQVTVNGRPAALAESWLYRGETKEIPFTTCPLYETGKCRVSVEGQEWETEVIQTPGKLWIDPSVEVREEAAGFAFLLRAQNLGGTKLTEALYLKKNDVVLDEAAFALMPGEEKEICLRSKCPHTEGDRYQIPGYLDWNFRLAANTCSKYEMEGNRISITAGGKLYSDTGELEYLRIFEYAAMYQRTEGDFEATVRVMSQDFTGQYASAGLLICNNMSRAEEDRSLVVMTMAPKYGAMGIWRADEDGDGETEMQTCLSANYGYWLRIVKRGNVFRAYYSSDYENWKMDPNIARVTAAEKTQDVAVFSYANSVRNEVCRAVFQDFTIRKL</sequence>
<protein>
    <submittedName>
        <fullName evidence="2">Exo-poly-alpha-D-galacturonosidase</fullName>
        <ecNumber evidence="2">3.2.1.82</ecNumber>
    </submittedName>
</protein>
<dbReference type="PANTHER" id="PTHR31339:SF9">
    <property type="entry name" value="PLASMIN AND FIBRONECTIN-BINDING PROTEIN A"/>
    <property type="match status" value="1"/>
</dbReference>
<proteinExistence type="predicted"/>
<dbReference type="SUPFAM" id="SSF51126">
    <property type="entry name" value="Pectin lyase-like"/>
    <property type="match status" value="1"/>
</dbReference>
<evidence type="ECO:0000313" key="2">
    <source>
        <dbReference type="EMBL" id="SOY31966.1"/>
    </source>
</evidence>
<dbReference type="Pfam" id="PF12708">
    <property type="entry name" value="Pect-lyase_RHGA_epim"/>
    <property type="match status" value="1"/>
</dbReference>
<dbReference type="Gene3D" id="2.160.20.10">
    <property type="entry name" value="Single-stranded right-handed beta-helix, Pectin lyase-like"/>
    <property type="match status" value="1"/>
</dbReference>
<reference evidence="2 3" key="1">
    <citation type="submission" date="2018-01" db="EMBL/GenBank/DDBJ databases">
        <authorList>
            <person name="Gaut B.S."/>
            <person name="Morton B.R."/>
            <person name="Clegg M.T."/>
            <person name="Duvall M.R."/>
        </authorList>
    </citation>
    <scope>NUCLEOTIDE SEQUENCE [LARGE SCALE GENOMIC DNA]</scope>
    <source>
        <strain evidence="2">GP69</strain>
    </source>
</reference>
<organism evidence="2 3">
    <name type="scientific">Acetatifactor muris</name>
    <dbReference type="NCBI Taxonomy" id="879566"/>
    <lineage>
        <taxon>Bacteria</taxon>
        <taxon>Bacillati</taxon>
        <taxon>Bacillota</taxon>
        <taxon>Clostridia</taxon>
        <taxon>Lachnospirales</taxon>
        <taxon>Lachnospiraceae</taxon>
        <taxon>Acetatifactor</taxon>
    </lineage>
</organism>
<accession>A0A2K4ZNG1</accession>
<dbReference type="InterPro" id="IPR051801">
    <property type="entry name" value="GH28_Enzymes"/>
</dbReference>
<evidence type="ECO:0000313" key="3">
    <source>
        <dbReference type="Proteomes" id="UP000236311"/>
    </source>
</evidence>
<dbReference type="InterPro" id="IPR009784">
    <property type="entry name" value="DUF1349"/>
</dbReference>
<feature type="domain" description="Rhamnogalacturonase A/B/Epimerase-like pectate lyase" evidence="1">
    <location>
        <begin position="5"/>
        <end position="234"/>
    </location>
</feature>
<dbReference type="SUPFAM" id="SSF49899">
    <property type="entry name" value="Concanavalin A-like lectins/glucanases"/>
    <property type="match status" value="1"/>
</dbReference>
<dbReference type="GO" id="GO:0033917">
    <property type="term" value="F:exo-poly-alpha-galacturonosidase activity"/>
    <property type="evidence" value="ECO:0007669"/>
    <property type="project" value="UniProtKB-EC"/>
</dbReference>
<name>A0A2K4ZNG1_9FIRM</name>
<dbReference type="Gene3D" id="2.60.120.200">
    <property type="match status" value="1"/>
</dbReference>
<keyword evidence="3" id="KW-1185">Reference proteome</keyword>